<dbReference type="InterPro" id="IPR051044">
    <property type="entry name" value="MAG_DAG_Lipase"/>
</dbReference>
<evidence type="ECO:0000313" key="2">
    <source>
        <dbReference type="EMBL" id="SFJ52944.1"/>
    </source>
</evidence>
<dbReference type="STRING" id="390807.SAMN04488095_2995"/>
<organism evidence="2 3">
    <name type="scientific">Jannaschia pohangensis</name>
    <dbReference type="NCBI Taxonomy" id="390807"/>
    <lineage>
        <taxon>Bacteria</taxon>
        <taxon>Pseudomonadati</taxon>
        <taxon>Pseudomonadota</taxon>
        <taxon>Alphaproteobacteria</taxon>
        <taxon>Rhodobacterales</taxon>
        <taxon>Roseobacteraceae</taxon>
        <taxon>Jannaschia</taxon>
    </lineage>
</organism>
<dbReference type="SUPFAM" id="SSF53474">
    <property type="entry name" value="alpha/beta-Hydrolases"/>
    <property type="match status" value="1"/>
</dbReference>
<feature type="domain" description="Serine aminopeptidase S33" evidence="1">
    <location>
        <begin position="40"/>
        <end position="291"/>
    </location>
</feature>
<accession>A0A1I3S295</accession>
<dbReference type="RefSeq" id="WP_245749271.1">
    <property type="nucleotide sequence ID" value="NZ_FORA01000004.1"/>
</dbReference>
<sequence length="312" mass="33686">MTQAAPLHGLPGDALSGGHALWVTTSDGVRLRVALWPEGSKGTVFLFPGRTEYVEKYVVPARELASRGYASLAVDWRGQGLTERPRHDRMVGHVNDFNEFQRDVDAVIALATEEGLPRPWVVLGHSMGGLIGLATLMRRSEFSAAVFSAPMWGLQLSPHRRLGAWLMSSIASTVGIGHLGTPASGKVADPANAPFEGNLLTTDPEMFAWMKAQLAAHPDLALGGPSLGWVWGAFREMHRCAREAAPDIPCLTFLGTEEGIVDPDAIHVRMASWPRGKLVTLPGARHEPMMEGAAKRAKLFDQVADFLAAETA</sequence>
<dbReference type="EMBL" id="FORA01000004">
    <property type="protein sequence ID" value="SFJ52944.1"/>
    <property type="molecule type" value="Genomic_DNA"/>
</dbReference>
<keyword evidence="3" id="KW-1185">Reference proteome</keyword>
<dbReference type="AlphaFoldDB" id="A0A1I3S295"/>
<proteinExistence type="predicted"/>
<gene>
    <name evidence="2" type="ORF">SAMN04488095_2995</name>
</gene>
<evidence type="ECO:0000259" key="1">
    <source>
        <dbReference type="Pfam" id="PF12146"/>
    </source>
</evidence>
<dbReference type="InterPro" id="IPR022742">
    <property type="entry name" value="Hydrolase_4"/>
</dbReference>
<name>A0A1I3S295_9RHOB</name>
<protein>
    <submittedName>
        <fullName evidence="2">Lysophospholipase</fullName>
    </submittedName>
</protein>
<reference evidence="2 3" key="1">
    <citation type="submission" date="2016-10" db="EMBL/GenBank/DDBJ databases">
        <authorList>
            <person name="de Groot N.N."/>
        </authorList>
    </citation>
    <scope>NUCLEOTIDE SEQUENCE [LARGE SCALE GENOMIC DNA]</scope>
    <source>
        <strain evidence="2 3">DSM 19073</strain>
    </source>
</reference>
<dbReference type="Pfam" id="PF12146">
    <property type="entry name" value="Hydrolase_4"/>
    <property type="match status" value="1"/>
</dbReference>
<dbReference type="InterPro" id="IPR029058">
    <property type="entry name" value="AB_hydrolase_fold"/>
</dbReference>
<dbReference type="Gene3D" id="3.40.50.1820">
    <property type="entry name" value="alpha/beta hydrolase"/>
    <property type="match status" value="1"/>
</dbReference>
<dbReference type="Proteomes" id="UP000199110">
    <property type="component" value="Unassembled WGS sequence"/>
</dbReference>
<dbReference type="PANTHER" id="PTHR11614">
    <property type="entry name" value="PHOSPHOLIPASE-RELATED"/>
    <property type="match status" value="1"/>
</dbReference>
<evidence type="ECO:0000313" key="3">
    <source>
        <dbReference type="Proteomes" id="UP000199110"/>
    </source>
</evidence>